<protein>
    <recommendedName>
        <fullName evidence="2">DUF1376 domain-containing protein</fullName>
    </recommendedName>
</protein>
<organism evidence="1">
    <name type="scientific">viral metagenome</name>
    <dbReference type="NCBI Taxonomy" id="1070528"/>
    <lineage>
        <taxon>unclassified sequences</taxon>
        <taxon>metagenomes</taxon>
        <taxon>organismal metagenomes</taxon>
    </lineage>
</organism>
<sequence>MEYLKICNWEKYQHYSQRNPPWIKLHNQLLDNYEYGRLRDDSKLLLVSLYLLASKCDNLIPNDPIWIKQKTMIQGKINIDPLIKAEFIKKNNYISNCTPDDSIVQASCKQNGGTETETETEKTIAQKSTEVFDQFWSDYPKKRSKGDAEKAWARIKPTQHTSDKIFISLSQAKKSNDWLKESGKYIPYPATWLRAKGWEDEYYNDPLDGVVSDITKKSLKNMQKWMEETGNE</sequence>
<accession>A0A6H1ZCX0</accession>
<dbReference type="AlphaFoldDB" id="A0A6H1ZCX0"/>
<name>A0A6H1ZCX0_9ZZZZ</name>
<proteinExistence type="predicted"/>
<evidence type="ECO:0000313" key="1">
    <source>
        <dbReference type="EMBL" id="QJA45388.1"/>
    </source>
</evidence>
<evidence type="ECO:0008006" key="2">
    <source>
        <dbReference type="Google" id="ProtNLM"/>
    </source>
</evidence>
<dbReference type="EMBL" id="MT143989">
    <property type="protein sequence ID" value="QJA45388.1"/>
    <property type="molecule type" value="Genomic_DNA"/>
</dbReference>
<reference evidence="1" key="1">
    <citation type="submission" date="2020-03" db="EMBL/GenBank/DDBJ databases">
        <title>The deep terrestrial virosphere.</title>
        <authorList>
            <person name="Holmfeldt K."/>
            <person name="Nilsson E."/>
            <person name="Simone D."/>
            <person name="Lopez-Fernandez M."/>
            <person name="Wu X."/>
            <person name="de Brujin I."/>
            <person name="Lundin D."/>
            <person name="Andersson A."/>
            <person name="Bertilsson S."/>
            <person name="Dopson M."/>
        </authorList>
    </citation>
    <scope>NUCLEOTIDE SEQUENCE</scope>
    <source>
        <strain evidence="1">TM448A00224</strain>
    </source>
</reference>
<gene>
    <name evidence="1" type="ORF">TM448A00224_0053</name>
</gene>